<dbReference type="GO" id="GO:0035251">
    <property type="term" value="F:UDP-glucosyltransferase activity"/>
    <property type="evidence" value="ECO:0007669"/>
    <property type="project" value="TreeGrafter"/>
</dbReference>
<accession>A0A9P0ZWG0</accession>
<evidence type="ECO:0000256" key="1">
    <source>
        <dbReference type="ARBA" id="ARBA00009995"/>
    </source>
</evidence>
<proteinExistence type="inferred from homology"/>
<dbReference type="AlphaFoldDB" id="A0A9P0ZWG0"/>
<dbReference type="OrthoDB" id="1259865at2759"/>
<organism evidence="3 4">
    <name type="scientific">Cuscuta europaea</name>
    <name type="common">European dodder</name>
    <dbReference type="NCBI Taxonomy" id="41803"/>
    <lineage>
        <taxon>Eukaryota</taxon>
        <taxon>Viridiplantae</taxon>
        <taxon>Streptophyta</taxon>
        <taxon>Embryophyta</taxon>
        <taxon>Tracheophyta</taxon>
        <taxon>Spermatophyta</taxon>
        <taxon>Magnoliopsida</taxon>
        <taxon>eudicotyledons</taxon>
        <taxon>Gunneridae</taxon>
        <taxon>Pentapetalae</taxon>
        <taxon>asterids</taxon>
        <taxon>lamiids</taxon>
        <taxon>Solanales</taxon>
        <taxon>Convolvulaceae</taxon>
        <taxon>Cuscuteae</taxon>
        <taxon>Cuscuta</taxon>
        <taxon>Cuscuta subgen. Cuscuta</taxon>
    </lineage>
</organism>
<reference evidence="3" key="1">
    <citation type="submission" date="2022-07" db="EMBL/GenBank/DDBJ databases">
        <authorList>
            <person name="Macas J."/>
            <person name="Novak P."/>
            <person name="Neumann P."/>
        </authorList>
    </citation>
    <scope>NUCLEOTIDE SEQUENCE</scope>
</reference>
<comment type="caution">
    <text evidence="3">The sequence shown here is derived from an EMBL/GenBank/DDBJ whole genome shotgun (WGS) entry which is preliminary data.</text>
</comment>
<dbReference type="PANTHER" id="PTHR48047">
    <property type="entry name" value="GLYCOSYLTRANSFERASE"/>
    <property type="match status" value="1"/>
</dbReference>
<keyword evidence="4" id="KW-1185">Reference proteome</keyword>
<dbReference type="Gene3D" id="3.40.50.2000">
    <property type="entry name" value="Glycogen Phosphorylase B"/>
    <property type="match status" value="2"/>
</dbReference>
<evidence type="ECO:0000313" key="3">
    <source>
        <dbReference type="EMBL" id="CAH9114978.1"/>
    </source>
</evidence>
<name>A0A9P0ZWG0_CUSEU</name>
<dbReference type="SUPFAM" id="SSF53756">
    <property type="entry name" value="UDP-Glycosyltransferase/glycogen phosphorylase"/>
    <property type="match status" value="1"/>
</dbReference>
<dbReference type="Pfam" id="PF00201">
    <property type="entry name" value="UDPGT"/>
    <property type="match status" value="1"/>
</dbReference>
<dbReference type="Proteomes" id="UP001152484">
    <property type="component" value="Unassembled WGS sequence"/>
</dbReference>
<evidence type="ECO:0000313" key="4">
    <source>
        <dbReference type="Proteomes" id="UP001152484"/>
    </source>
</evidence>
<dbReference type="EMBL" id="CAMAPE010000065">
    <property type="protein sequence ID" value="CAH9114978.1"/>
    <property type="molecule type" value="Genomic_DNA"/>
</dbReference>
<dbReference type="PANTHER" id="PTHR48047:SF28">
    <property type="entry name" value="F11M15.8 PROTEIN"/>
    <property type="match status" value="1"/>
</dbReference>
<dbReference type="InterPro" id="IPR002213">
    <property type="entry name" value="UDP_glucos_trans"/>
</dbReference>
<sequence>MSSSKNGTGVHVLVFPYPAQGHLLPLLDLTQQLALRGLTITILVTPKNLSILDPLLSTHPSIQTLVFPFPAGHPLLPAGVENVKDVGNWGNGPIMSSLSKLRRPIVEWFGSHSNPPVAIIHDVFLGWVEDMAGEIGVPGICFFCHSAFLACVFECGWKKVETLRSSEVVDFPELPNSPSFPREHLPSMIKNYKESDPDWESIRRGMIGNFTSWGAIVTTFEALDGVYLEFLKNKMGHGRVFHVGLLSLMGGPHGVGQINGQESLFVWLDGCPEGSVLYVAFGSQKLMKKAQLDALTDGLEKSGVRFVLVVKEPTVEQMDLGYGSVSEVFEDRVKGRGLVIRGWASQVDILNHPAVGAFLSHCGWNSVLEAIVAGVLILGWPMEADQYVNAKLLVDDLGVSVRVLEGAATVPDTASLAIKISESMNCAISGKARAQELKGEALEALKIDGSSIKCLEGLVQQLAQLQSH</sequence>
<dbReference type="CDD" id="cd03784">
    <property type="entry name" value="GT1_Gtf-like"/>
    <property type="match status" value="1"/>
</dbReference>
<keyword evidence="2" id="KW-0808">Transferase</keyword>
<gene>
    <name evidence="3" type="ORF">CEURO_LOCUS20614</name>
</gene>
<protein>
    <submittedName>
        <fullName evidence="3">Uncharacterized protein</fullName>
    </submittedName>
</protein>
<evidence type="ECO:0000256" key="2">
    <source>
        <dbReference type="ARBA" id="ARBA00022679"/>
    </source>
</evidence>
<dbReference type="FunFam" id="3.40.50.2000:FF:000064">
    <property type="entry name" value="Glycosyltransferase"/>
    <property type="match status" value="1"/>
</dbReference>
<comment type="similarity">
    <text evidence="1">Belongs to the UDP-glycosyltransferase family.</text>
</comment>